<organism evidence="3 4">
    <name type="scientific">Branchiostoma lanceolatum</name>
    <name type="common">Common lancelet</name>
    <name type="synonym">Amphioxus lanceolatum</name>
    <dbReference type="NCBI Taxonomy" id="7740"/>
    <lineage>
        <taxon>Eukaryota</taxon>
        <taxon>Metazoa</taxon>
        <taxon>Chordata</taxon>
        <taxon>Cephalochordata</taxon>
        <taxon>Leptocardii</taxon>
        <taxon>Amphioxiformes</taxon>
        <taxon>Branchiostomatidae</taxon>
        <taxon>Branchiostoma</taxon>
    </lineage>
</organism>
<reference evidence="3" key="1">
    <citation type="submission" date="2022-01" db="EMBL/GenBank/DDBJ databases">
        <authorList>
            <person name="Braso-Vives M."/>
        </authorList>
    </citation>
    <scope>NUCLEOTIDE SEQUENCE</scope>
</reference>
<feature type="region of interest" description="Disordered" evidence="2">
    <location>
        <begin position="155"/>
        <end position="221"/>
    </location>
</feature>
<accession>A0A8J9ZQ02</accession>
<dbReference type="EMBL" id="OV696689">
    <property type="protein sequence ID" value="CAH1261409.1"/>
    <property type="molecule type" value="Genomic_DNA"/>
</dbReference>
<evidence type="ECO:0000313" key="3">
    <source>
        <dbReference type="EMBL" id="CAH1261409.1"/>
    </source>
</evidence>
<proteinExistence type="predicted"/>
<evidence type="ECO:0000256" key="1">
    <source>
        <dbReference type="SAM" id="Coils"/>
    </source>
</evidence>
<keyword evidence="4" id="KW-1185">Reference proteome</keyword>
<dbReference type="Proteomes" id="UP000838412">
    <property type="component" value="Chromosome 4"/>
</dbReference>
<feature type="coiled-coil region" evidence="1">
    <location>
        <begin position="11"/>
        <end position="44"/>
    </location>
</feature>
<evidence type="ECO:0000256" key="2">
    <source>
        <dbReference type="SAM" id="MobiDB-lite"/>
    </source>
</evidence>
<evidence type="ECO:0000313" key="4">
    <source>
        <dbReference type="Proteomes" id="UP000838412"/>
    </source>
</evidence>
<sequence length="262" mass="29185">MQAEKPRTLQMASTERELETYRLNQKETRRLQEVTSQLERSEKIQVRSLSQESDVVYQDLERLHARELTPSLSEWLQGRVSTKKSAQRKFLARKIDSPKARARRKAAGDAEKRLGELAYTNRMFRASVEQMMGDPAVVDDTSAVETVARHNTSPLETVSRHNTSAGETVSRHNTSPLETVSRHSTSAVETVAGHSTSPVETVARHSTSPMGTVARQNTSPVESVARHVTFLQDSLSEGDTDVDSRQDGAESREQELDAEAAE</sequence>
<protein>
    <submittedName>
        <fullName evidence="3">Hypp2341 protein</fullName>
    </submittedName>
</protein>
<keyword evidence="1" id="KW-0175">Coiled coil</keyword>
<dbReference type="AlphaFoldDB" id="A0A8J9ZQ02"/>
<name>A0A8J9ZQ02_BRALA</name>
<gene>
    <name evidence="3" type="primary">Hypp2341</name>
    <name evidence="3" type="ORF">BLAG_LOCUS16835</name>
</gene>
<dbReference type="OrthoDB" id="10048600at2759"/>
<feature type="compositionally biased region" description="Basic and acidic residues" evidence="2">
    <location>
        <begin position="242"/>
        <end position="255"/>
    </location>
</feature>
<feature type="region of interest" description="Disordered" evidence="2">
    <location>
        <begin position="233"/>
        <end position="262"/>
    </location>
</feature>